<evidence type="ECO:0000256" key="3">
    <source>
        <dbReference type="ARBA" id="ARBA00006506"/>
    </source>
</evidence>
<keyword evidence="6" id="KW-0460">Magnesium</keyword>
<dbReference type="PANTHER" id="PTHR12992">
    <property type="entry name" value="NUDIX HYDROLASE"/>
    <property type="match status" value="1"/>
</dbReference>
<dbReference type="PROSITE" id="PS01293">
    <property type="entry name" value="NUDIX_COA"/>
    <property type="match status" value="1"/>
</dbReference>
<sequence>MTSLKKERFAPQRVVADIRKKLNFAVEPQGSALLVNDPVIDEDFFNGQPTRYALAAGARAAAVLVGLVLYEEEIRVLLTQRAATLRVHAGQIAFPGGKIEPQDDGPVGAALREAHEEIGLASDCVEPLGFLDPYVTGTGFRVIPVVAGITPRFNLALNPGEVADVFEAPFSFLMDEANHCLDAREFEGRLRRFYAMTYGERYIWGITAGILRNLYERLYS</sequence>
<comment type="similarity">
    <text evidence="3">Belongs to the Nudix hydrolase family. PCD1 subfamily.</text>
</comment>
<comment type="cofactor">
    <cofactor evidence="2">
        <name>Mg(2+)</name>
        <dbReference type="ChEBI" id="CHEBI:18420"/>
    </cofactor>
</comment>
<gene>
    <name evidence="9" type="ordered locus">Msil_0788</name>
</gene>
<dbReference type="GO" id="GO:0000287">
    <property type="term" value="F:magnesium ion binding"/>
    <property type="evidence" value="ECO:0007669"/>
    <property type="project" value="InterPro"/>
</dbReference>
<dbReference type="GO" id="GO:0010945">
    <property type="term" value="F:coenzyme A diphosphatase activity"/>
    <property type="evidence" value="ECO:0007669"/>
    <property type="project" value="InterPro"/>
</dbReference>
<dbReference type="GO" id="GO:0030145">
    <property type="term" value="F:manganese ion binding"/>
    <property type="evidence" value="ECO:0007669"/>
    <property type="project" value="InterPro"/>
</dbReference>
<keyword evidence="10" id="KW-1185">Reference proteome</keyword>
<dbReference type="eggNOG" id="COG0494">
    <property type="taxonomic scope" value="Bacteria"/>
</dbReference>
<dbReference type="Pfam" id="PF00293">
    <property type="entry name" value="NUDIX"/>
    <property type="match status" value="1"/>
</dbReference>
<organism evidence="9 10">
    <name type="scientific">Methylocella silvestris (strain DSM 15510 / CIP 108128 / LMG 27833 / NCIMB 13906 / BL2)</name>
    <dbReference type="NCBI Taxonomy" id="395965"/>
    <lineage>
        <taxon>Bacteria</taxon>
        <taxon>Pseudomonadati</taxon>
        <taxon>Pseudomonadota</taxon>
        <taxon>Alphaproteobacteria</taxon>
        <taxon>Hyphomicrobiales</taxon>
        <taxon>Beijerinckiaceae</taxon>
        <taxon>Methylocella</taxon>
    </lineage>
</organism>
<evidence type="ECO:0000259" key="8">
    <source>
        <dbReference type="PROSITE" id="PS51462"/>
    </source>
</evidence>
<keyword evidence="4" id="KW-0479">Metal-binding</keyword>
<evidence type="ECO:0000256" key="4">
    <source>
        <dbReference type="ARBA" id="ARBA00022723"/>
    </source>
</evidence>
<evidence type="ECO:0000256" key="2">
    <source>
        <dbReference type="ARBA" id="ARBA00001946"/>
    </source>
</evidence>
<dbReference type="KEGG" id="msl:Msil_0788"/>
<dbReference type="AlphaFoldDB" id="B8ER13"/>
<dbReference type="CDD" id="cd03426">
    <property type="entry name" value="NUDIX_CoAse_Nudt7"/>
    <property type="match status" value="1"/>
</dbReference>
<evidence type="ECO:0000313" key="10">
    <source>
        <dbReference type="Proteomes" id="UP000002257"/>
    </source>
</evidence>
<accession>B8ER13</accession>
<dbReference type="EMBL" id="CP001280">
    <property type="protein sequence ID" value="ACK49758.1"/>
    <property type="molecule type" value="Genomic_DNA"/>
</dbReference>
<dbReference type="InterPro" id="IPR015797">
    <property type="entry name" value="NUDIX_hydrolase-like_dom_sf"/>
</dbReference>
<dbReference type="InterPro" id="IPR000059">
    <property type="entry name" value="NUDIX_hydrolase_NudL_CS"/>
</dbReference>
<evidence type="ECO:0000256" key="7">
    <source>
        <dbReference type="ARBA" id="ARBA00023211"/>
    </source>
</evidence>
<dbReference type="GO" id="GO:0009132">
    <property type="term" value="P:nucleoside diphosphate metabolic process"/>
    <property type="evidence" value="ECO:0007669"/>
    <property type="project" value="InterPro"/>
</dbReference>
<dbReference type="Proteomes" id="UP000002257">
    <property type="component" value="Chromosome"/>
</dbReference>
<evidence type="ECO:0000313" key="9">
    <source>
        <dbReference type="EMBL" id="ACK49758.1"/>
    </source>
</evidence>
<dbReference type="RefSeq" id="WP_012589828.1">
    <property type="nucleotide sequence ID" value="NC_011666.1"/>
</dbReference>
<proteinExistence type="inferred from homology"/>
<evidence type="ECO:0000256" key="6">
    <source>
        <dbReference type="ARBA" id="ARBA00022842"/>
    </source>
</evidence>
<keyword evidence="7" id="KW-0464">Manganese</keyword>
<name>B8ER13_METSB</name>
<comment type="cofactor">
    <cofactor evidence="1">
        <name>Mn(2+)</name>
        <dbReference type="ChEBI" id="CHEBI:29035"/>
    </cofactor>
</comment>
<dbReference type="NCBIfam" id="NF007980">
    <property type="entry name" value="PRK10707.1"/>
    <property type="match status" value="1"/>
</dbReference>
<dbReference type="SUPFAM" id="SSF55811">
    <property type="entry name" value="Nudix"/>
    <property type="match status" value="1"/>
</dbReference>
<dbReference type="HOGENOM" id="CLU_040940_5_1_5"/>
<evidence type="ECO:0000256" key="1">
    <source>
        <dbReference type="ARBA" id="ARBA00001936"/>
    </source>
</evidence>
<protein>
    <submittedName>
        <fullName evidence="9">NUDIX hydrolase</fullName>
    </submittedName>
</protein>
<dbReference type="STRING" id="395965.Msil_0788"/>
<reference evidence="9 10" key="1">
    <citation type="journal article" date="2010" name="J. Bacteriol.">
        <title>Complete genome sequence of the aerobic facultative methanotroph Methylocella silvestris BL2.</title>
        <authorList>
            <person name="Chen Y."/>
            <person name="Crombie A."/>
            <person name="Rahman M.T."/>
            <person name="Dedysh S.N."/>
            <person name="Liesack W."/>
            <person name="Stott M.B."/>
            <person name="Alam M."/>
            <person name="Theisen A.R."/>
            <person name="Murrell J.C."/>
            <person name="Dunfield P.F."/>
        </authorList>
    </citation>
    <scope>NUCLEOTIDE SEQUENCE [LARGE SCALE GENOMIC DNA]</scope>
    <source>
        <strain evidence="10">DSM 15510 / CIP 108128 / LMG 27833 / NCIMB 13906 / BL2</strain>
    </source>
</reference>
<keyword evidence="5 9" id="KW-0378">Hydrolase</keyword>
<feature type="domain" description="Nudix hydrolase" evidence="8">
    <location>
        <begin position="58"/>
        <end position="196"/>
    </location>
</feature>
<evidence type="ECO:0000256" key="5">
    <source>
        <dbReference type="ARBA" id="ARBA00022801"/>
    </source>
</evidence>
<dbReference type="Gene3D" id="3.90.79.10">
    <property type="entry name" value="Nucleoside Triphosphate Pyrophosphohydrolase"/>
    <property type="match status" value="1"/>
</dbReference>
<dbReference type="PANTHER" id="PTHR12992:SF11">
    <property type="entry name" value="MITOCHONDRIAL COENZYME A DIPHOSPHATASE NUDT8"/>
    <property type="match status" value="1"/>
</dbReference>
<dbReference type="InterPro" id="IPR000086">
    <property type="entry name" value="NUDIX_hydrolase_dom"/>
</dbReference>
<dbReference type="InterPro" id="IPR045121">
    <property type="entry name" value="CoAse"/>
</dbReference>
<dbReference type="PROSITE" id="PS51462">
    <property type="entry name" value="NUDIX"/>
    <property type="match status" value="1"/>
</dbReference>